<dbReference type="Gene3D" id="3.40.1280.10">
    <property type="match status" value="1"/>
</dbReference>
<dbReference type="GO" id="GO:0008173">
    <property type="term" value="F:RNA methyltransferase activity"/>
    <property type="evidence" value="ECO:0007669"/>
    <property type="project" value="InterPro"/>
</dbReference>
<dbReference type="InterPro" id="IPR001537">
    <property type="entry name" value="SpoU_MeTrfase"/>
</dbReference>
<dbReference type="EMBL" id="AXZG01000068">
    <property type="protein sequence ID" value="ERT64018.1"/>
    <property type="molecule type" value="Genomic_DNA"/>
</dbReference>
<dbReference type="GO" id="GO:0005829">
    <property type="term" value="C:cytosol"/>
    <property type="evidence" value="ECO:0007669"/>
    <property type="project" value="TreeGrafter"/>
</dbReference>
<feature type="region of interest" description="Disordered" evidence="4">
    <location>
        <begin position="1"/>
        <end position="50"/>
    </location>
</feature>
<evidence type="ECO:0000313" key="6">
    <source>
        <dbReference type="EMBL" id="ERT64018.1"/>
    </source>
</evidence>
<dbReference type="PANTHER" id="PTHR46429:SF1">
    <property type="entry name" value="23S RRNA (GUANOSINE-2'-O-)-METHYLTRANSFERASE RLMB"/>
    <property type="match status" value="1"/>
</dbReference>
<dbReference type="Proteomes" id="UP000017174">
    <property type="component" value="Unassembled WGS sequence"/>
</dbReference>
<accession>U7UZY2</accession>
<sequence length="338" mass="36366">MTDIELKDTDMAKAGSRPGATAKKKGATKGTGGHGRRALEGKGPTPKAEDRVYHKAYKMKRAAERRAATGTNRKFQTRLGGKRVSDELVTGRNAVLEALRTNIPAKHLYVMSRIEVDDRVRDIMTMANKKNLPMLEIPRSELDRLTDGAVHQGIAMQIPPYQYPDATDLVLDAMQRWHAGKLKSPPLFVALDGITDPRNLGAIIRSVSAFSGDGVIIPERRSAAVTAGAWKTSAGAAARIPVAKATNLTRVLQQAKEQGMFVIGLDGGGDIDLPNLQLASEPLCVVVGSEGKGLSRLVTETCDQIVSIPIDSAMESLNAAMAVGITLYDVSRHRAESH</sequence>
<dbReference type="SUPFAM" id="SSF75217">
    <property type="entry name" value="alpha/beta knot"/>
    <property type="match status" value="1"/>
</dbReference>
<dbReference type="InterPro" id="IPR004441">
    <property type="entry name" value="rRNA_MeTrfase_TrmH"/>
</dbReference>
<dbReference type="HOGENOM" id="CLU_021322_0_0_11"/>
<dbReference type="CDD" id="cd18103">
    <property type="entry name" value="SpoU-like_RlmB"/>
    <property type="match status" value="1"/>
</dbReference>
<dbReference type="GO" id="GO:0032259">
    <property type="term" value="P:methylation"/>
    <property type="evidence" value="ECO:0007669"/>
    <property type="project" value="UniProtKB-KW"/>
</dbReference>
<evidence type="ECO:0000256" key="2">
    <source>
        <dbReference type="ARBA" id="ARBA00022603"/>
    </source>
</evidence>
<dbReference type="InterPro" id="IPR029026">
    <property type="entry name" value="tRNA_m1G_MTases_N"/>
</dbReference>
<protein>
    <submittedName>
        <fullName evidence="6">RNA methyltransferase, TrmH family, group 3</fullName>
    </submittedName>
</protein>
<dbReference type="GO" id="GO:0006396">
    <property type="term" value="P:RNA processing"/>
    <property type="evidence" value="ECO:0007669"/>
    <property type="project" value="InterPro"/>
</dbReference>
<dbReference type="Pfam" id="PF00588">
    <property type="entry name" value="SpoU_methylase"/>
    <property type="match status" value="1"/>
</dbReference>
<evidence type="ECO:0000256" key="3">
    <source>
        <dbReference type="ARBA" id="ARBA00022679"/>
    </source>
</evidence>
<dbReference type="InterPro" id="IPR013123">
    <property type="entry name" value="SpoU_subst-bd"/>
</dbReference>
<dbReference type="NCBIfam" id="TIGR00186">
    <property type="entry name" value="rRNA_methyl_3"/>
    <property type="match status" value="1"/>
</dbReference>
<dbReference type="PATRIC" id="fig|888019.4.peg.1962"/>
<comment type="caution">
    <text evidence="6">The sequence shown here is derived from an EMBL/GenBank/DDBJ whole genome shotgun (WGS) entry which is preliminary data.</text>
</comment>
<proteinExistence type="inferred from homology"/>
<evidence type="ECO:0000313" key="7">
    <source>
        <dbReference type="Proteomes" id="UP000017174"/>
    </source>
</evidence>
<dbReference type="SUPFAM" id="SSF55315">
    <property type="entry name" value="L30e-like"/>
    <property type="match status" value="1"/>
</dbReference>
<dbReference type="AlphaFoldDB" id="U7UZY2"/>
<dbReference type="PANTHER" id="PTHR46429">
    <property type="entry name" value="23S RRNA (GUANOSINE-2'-O-)-METHYLTRANSFERASE RLMB"/>
    <property type="match status" value="1"/>
</dbReference>
<reference evidence="6 7" key="1">
    <citation type="submission" date="2013-08" db="EMBL/GenBank/DDBJ databases">
        <authorList>
            <person name="Weinstock G."/>
            <person name="Sodergren E."/>
            <person name="Wylie T."/>
            <person name="Fulton L."/>
            <person name="Fulton R."/>
            <person name="Fronick C."/>
            <person name="O'Laughlin M."/>
            <person name="Godfrey J."/>
            <person name="Miner T."/>
            <person name="Herter B."/>
            <person name="Appelbaum E."/>
            <person name="Cordes M."/>
            <person name="Lek S."/>
            <person name="Wollam A."/>
            <person name="Pepin K.H."/>
            <person name="Palsikar V.B."/>
            <person name="Mitreva M."/>
            <person name="Wilson R.K."/>
        </authorList>
    </citation>
    <scope>NUCLEOTIDE SEQUENCE [LARGE SCALE GENOMIC DNA]</scope>
    <source>
        <strain evidence="6 7">F0184</strain>
    </source>
</reference>
<feature type="compositionally biased region" description="Basic and acidic residues" evidence="4">
    <location>
        <begin position="1"/>
        <end position="11"/>
    </location>
</feature>
<keyword evidence="2 6" id="KW-0489">Methyltransferase</keyword>
<dbReference type="SMART" id="SM00967">
    <property type="entry name" value="SpoU_sub_bind"/>
    <property type="match status" value="1"/>
</dbReference>
<organism evidence="6 7">
    <name type="scientific">Rothia aeria F0184</name>
    <dbReference type="NCBI Taxonomy" id="888019"/>
    <lineage>
        <taxon>Bacteria</taxon>
        <taxon>Bacillati</taxon>
        <taxon>Actinomycetota</taxon>
        <taxon>Actinomycetes</taxon>
        <taxon>Micrococcales</taxon>
        <taxon>Micrococcaceae</taxon>
        <taxon>Rothia</taxon>
    </lineage>
</organism>
<evidence type="ECO:0000259" key="5">
    <source>
        <dbReference type="SMART" id="SM00967"/>
    </source>
</evidence>
<dbReference type="InterPro" id="IPR029064">
    <property type="entry name" value="Ribosomal_eL30-like_sf"/>
</dbReference>
<dbReference type="Gene3D" id="3.30.1330.30">
    <property type="match status" value="1"/>
</dbReference>
<dbReference type="Pfam" id="PF08032">
    <property type="entry name" value="SpoU_sub_bind"/>
    <property type="match status" value="1"/>
</dbReference>
<keyword evidence="3 6" id="KW-0808">Transferase</keyword>
<comment type="similarity">
    <text evidence="1">Belongs to the class IV-like SAM-binding methyltransferase superfamily. RNA methyltransferase TrmH family.</text>
</comment>
<dbReference type="GO" id="GO:0003723">
    <property type="term" value="F:RNA binding"/>
    <property type="evidence" value="ECO:0007669"/>
    <property type="project" value="InterPro"/>
</dbReference>
<evidence type="ECO:0000256" key="4">
    <source>
        <dbReference type="SAM" id="MobiDB-lite"/>
    </source>
</evidence>
<feature type="domain" description="RNA 2-O ribose methyltransferase substrate binding" evidence="5">
    <location>
        <begin position="88"/>
        <end position="164"/>
    </location>
</feature>
<gene>
    <name evidence="6" type="ORF">HMPREF0742_02392</name>
</gene>
<name>U7UZY2_9MICC</name>
<dbReference type="InterPro" id="IPR029028">
    <property type="entry name" value="Alpha/beta_knot_MTases"/>
</dbReference>
<evidence type="ECO:0000256" key="1">
    <source>
        <dbReference type="ARBA" id="ARBA00007228"/>
    </source>
</evidence>